<dbReference type="AlphaFoldDB" id="A0A0L6U7H8"/>
<accession>A0A0L6U7H8</accession>
<evidence type="ECO:0000256" key="1">
    <source>
        <dbReference type="SAM" id="MobiDB-lite"/>
    </source>
</evidence>
<gene>
    <name evidence="2" type="ORF">VP01_913g1</name>
</gene>
<evidence type="ECO:0000313" key="2">
    <source>
        <dbReference type="EMBL" id="KNZ44464.1"/>
    </source>
</evidence>
<evidence type="ECO:0000313" key="3">
    <source>
        <dbReference type="Proteomes" id="UP000037035"/>
    </source>
</evidence>
<comment type="caution">
    <text evidence="2">The sequence shown here is derived from an EMBL/GenBank/DDBJ whole genome shotgun (WGS) entry which is preliminary data.</text>
</comment>
<feature type="region of interest" description="Disordered" evidence="1">
    <location>
        <begin position="28"/>
        <end position="57"/>
    </location>
</feature>
<dbReference type="EMBL" id="LAVV01014760">
    <property type="protein sequence ID" value="KNZ44464.1"/>
    <property type="molecule type" value="Genomic_DNA"/>
</dbReference>
<dbReference type="OrthoDB" id="2273864at2759"/>
<protein>
    <submittedName>
        <fullName evidence="2">Uncharacterized protein</fullName>
    </submittedName>
</protein>
<dbReference type="Proteomes" id="UP000037035">
    <property type="component" value="Unassembled WGS sequence"/>
</dbReference>
<keyword evidence="3" id="KW-1185">Reference proteome</keyword>
<sequence length="180" mass="19218">MAAKTLDSRMALASEAAAQLDLLALLPPKSSSGHHHPLSSNHCLQPPPPPRPPRDPDAMEIDAARVVPITCSLLDSSRALCWAQNLCFRCLSPIVPGVHTGSLNFPNAPVSTECRQAFVYWGRPSPPAVVSVVQVDASLAPPLTYQPAQPPSPLPQSLSAPYFGHCSNAVDSYSYEFQGL</sequence>
<proteinExistence type="predicted"/>
<reference evidence="2 3" key="1">
    <citation type="submission" date="2015-08" db="EMBL/GenBank/DDBJ databases">
        <title>Next Generation Sequencing and Analysis of the Genome of Puccinia sorghi L Schw, the Causal Agent of Maize Common Rust.</title>
        <authorList>
            <person name="Rochi L."/>
            <person name="Burguener G."/>
            <person name="Darino M."/>
            <person name="Turjanski A."/>
            <person name="Kreff E."/>
            <person name="Dieguez M.J."/>
            <person name="Sacco F."/>
        </authorList>
    </citation>
    <scope>NUCLEOTIDE SEQUENCE [LARGE SCALE GENOMIC DNA]</scope>
    <source>
        <strain evidence="2 3">RO10H11247</strain>
    </source>
</reference>
<name>A0A0L6U7H8_9BASI</name>
<dbReference type="VEuPathDB" id="FungiDB:VP01_913g1"/>
<organism evidence="2 3">
    <name type="scientific">Puccinia sorghi</name>
    <dbReference type="NCBI Taxonomy" id="27349"/>
    <lineage>
        <taxon>Eukaryota</taxon>
        <taxon>Fungi</taxon>
        <taxon>Dikarya</taxon>
        <taxon>Basidiomycota</taxon>
        <taxon>Pucciniomycotina</taxon>
        <taxon>Pucciniomycetes</taxon>
        <taxon>Pucciniales</taxon>
        <taxon>Pucciniaceae</taxon>
        <taxon>Puccinia</taxon>
    </lineage>
</organism>